<gene>
    <name evidence="3" type="ORF">L9F63_001634</name>
</gene>
<protein>
    <recommendedName>
        <fullName evidence="2">Vanin C-terminal domain-containing protein</fullName>
    </recommendedName>
</protein>
<evidence type="ECO:0000313" key="4">
    <source>
        <dbReference type="Proteomes" id="UP001233999"/>
    </source>
</evidence>
<feature type="domain" description="Vanin C-terminal" evidence="2">
    <location>
        <begin position="12"/>
        <end position="140"/>
    </location>
</feature>
<keyword evidence="4" id="KW-1185">Reference proteome</keyword>
<comment type="caution">
    <text evidence="3">The sequence shown here is derived from an EMBL/GenBank/DDBJ whole genome shotgun (WGS) entry which is preliminary data.</text>
</comment>
<evidence type="ECO:0000259" key="2">
    <source>
        <dbReference type="Pfam" id="PF19018"/>
    </source>
</evidence>
<evidence type="ECO:0000256" key="1">
    <source>
        <dbReference type="ARBA" id="ARBA00022801"/>
    </source>
</evidence>
<accession>A0AAD8A3L4</accession>
<dbReference type="Pfam" id="PF19018">
    <property type="entry name" value="Vanin_C"/>
    <property type="match status" value="1"/>
</dbReference>
<dbReference type="PANTHER" id="PTHR10609:SF14">
    <property type="entry name" value="BIOTINIDASE"/>
    <property type="match status" value="1"/>
</dbReference>
<dbReference type="PANTHER" id="PTHR10609">
    <property type="entry name" value="BIOTINIDASE-RELATED"/>
    <property type="match status" value="1"/>
</dbReference>
<proteinExistence type="predicted"/>
<dbReference type="GO" id="GO:0016787">
    <property type="term" value="F:hydrolase activity"/>
    <property type="evidence" value="ECO:0007669"/>
    <property type="project" value="UniProtKB-KW"/>
</dbReference>
<reference evidence="3" key="1">
    <citation type="journal article" date="2023" name="IScience">
        <title>Live-bearing cockroach genome reveals convergent evolutionary mechanisms linked to viviparity in insects and beyond.</title>
        <authorList>
            <person name="Fouks B."/>
            <person name="Harrison M.C."/>
            <person name="Mikhailova A.A."/>
            <person name="Marchal E."/>
            <person name="English S."/>
            <person name="Carruthers M."/>
            <person name="Jennings E.C."/>
            <person name="Chiamaka E.L."/>
            <person name="Frigard R.A."/>
            <person name="Pippel M."/>
            <person name="Attardo G.M."/>
            <person name="Benoit J.B."/>
            <person name="Bornberg-Bauer E."/>
            <person name="Tobe S.S."/>
        </authorList>
    </citation>
    <scope>NUCLEOTIDE SEQUENCE</scope>
    <source>
        <strain evidence="3">Stay&amp;Tobe</strain>
    </source>
</reference>
<dbReference type="Proteomes" id="UP001233999">
    <property type="component" value="Unassembled WGS sequence"/>
</dbReference>
<sequence length="152" mass="16941">MIPPSYKQGAVKTNGYLYRLAVFDGTKTRRGMVTYGGQICGVMACTGTSLSTCGLVMDMGKTQTIRTVFERVGINASFPLDYTNQMPTALDEKLKLLPVRSYKFVKRDIVSSNVARISMYTTTNVSLYAFGIFGRQFERDDLPATTQEFPED</sequence>
<organism evidence="3 4">
    <name type="scientific">Diploptera punctata</name>
    <name type="common">Pacific beetle cockroach</name>
    <dbReference type="NCBI Taxonomy" id="6984"/>
    <lineage>
        <taxon>Eukaryota</taxon>
        <taxon>Metazoa</taxon>
        <taxon>Ecdysozoa</taxon>
        <taxon>Arthropoda</taxon>
        <taxon>Hexapoda</taxon>
        <taxon>Insecta</taxon>
        <taxon>Pterygota</taxon>
        <taxon>Neoptera</taxon>
        <taxon>Polyneoptera</taxon>
        <taxon>Dictyoptera</taxon>
        <taxon>Blattodea</taxon>
        <taxon>Blaberoidea</taxon>
        <taxon>Blaberidae</taxon>
        <taxon>Diplopterinae</taxon>
        <taxon>Diploptera</taxon>
    </lineage>
</organism>
<reference evidence="3" key="2">
    <citation type="submission" date="2023-05" db="EMBL/GenBank/DDBJ databases">
        <authorList>
            <person name="Fouks B."/>
        </authorList>
    </citation>
    <scope>NUCLEOTIDE SEQUENCE</scope>
    <source>
        <strain evidence="3">Stay&amp;Tobe</strain>
        <tissue evidence="3">Testes</tissue>
    </source>
</reference>
<evidence type="ECO:0000313" key="3">
    <source>
        <dbReference type="EMBL" id="KAJ9591817.1"/>
    </source>
</evidence>
<name>A0AAD8A3L4_DIPPU</name>
<dbReference type="AlphaFoldDB" id="A0AAD8A3L4"/>
<dbReference type="EMBL" id="JASPKZ010003856">
    <property type="protein sequence ID" value="KAJ9591817.1"/>
    <property type="molecule type" value="Genomic_DNA"/>
</dbReference>
<keyword evidence="1" id="KW-0378">Hydrolase</keyword>
<dbReference type="InterPro" id="IPR040154">
    <property type="entry name" value="Biotinidase/VNN"/>
</dbReference>
<dbReference type="InterPro" id="IPR043957">
    <property type="entry name" value="Vanin_C"/>
</dbReference>